<comment type="caution">
    <text evidence="1">The sequence shown here is derived from an EMBL/GenBank/DDBJ whole genome shotgun (WGS) entry which is preliminary data.</text>
</comment>
<name>X0UXK4_9ZZZZ</name>
<sequence length="67" mass="7212">GWLTTTASAGSGTQITVNDADYFCDGFGIVDGDLMQLEGKTQTARIINIDYDNNIISVDSSLDWYSG</sequence>
<protein>
    <submittedName>
        <fullName evidence="1">Uncharacterized protein</fullName>
    </submittedName>
</protein>
<reference evidence="1" key="1">
    <citation type="journal article" date="2014" name="Front. Microbiol.">
        <title>High frequency of phylogenetically diverse reductive dehalogenase-homologous genes in deep subseafloor sedimentary metagenomes.</title>
        <authorList>
            <person name="Kawai M."/>
            <person name="Futagami T."/>
            <person name="Toyoda A."/>
            <person name="Takaki Y."/>
            <person name="Nishi S."/>
            <person name="Hori S."/>
            <person name="Arai W."/>
            <person name="Tsubouchi T."/>
            <person name="Morono Y."/>
            <person name="Uchiyama I."/>
            <person name="Ito T."/>
            <person name="Fujiyama A."/>
            <person name="Inagaki F."/>
            <person name="Takami H."/>
        </authorList>
    </citation>
    <scope>NUCLEOTIDE SEQUENCE</scope>
    <source>
        <strain evidence="1">Expedition CK06-06</strain>
    </source>
</reference>
<dbReference type="EMBL" id="BARS01014418">
    <property type="protein sequence ID" value="GAF93190.1"/>
    <property type="molecule type" value="Genomic_DNA"/>
</dbReference>
<feature type="non-terminal residue" evidence="1">
    <location>
        <position position="67"/>
    </location>
</feature>
<evidence type="ECO:0000313" key="1">
    <source>
        <dbReference type="EMBL" id="GAF93190.1"/>
    </source>
</evidence>
<proteinExistence type="predicted"/>
<gene>
    <name evidence="1" type="ORF">S01H1_24323</name>
</gene>
<accession>X0UXK4</accession>
<dbReference type="AlphaFoldDB" id="X0UXK4"/>
<feature type="non-terminal residue" evidence="1">
    <location>
        <position position="1"/>
    </location>
</feature>
<organism evidence="1">
    <name type="scientific">marine sediment metagenome</name>
    <dbReference type="NCBI Taxonomy" id="412755"/>
    <lineage>
        <taxon>unclassified sequences</taxon>
        <taxon>metagenomes</taxon>
        <taxon>ecological metagenomes</taxon>
    </lineage>
</organism>